<dbReference type="EMBL" id="POWE01000073">
    <property type="protein sequence ID" value="PNQ92397.1"/>
    <property type="molecule type" value="Genomic_DNA"/>
</dbReference>
<protein>
    <recommendedName>
        <fullName evidence="3">Poly-beta-hydroxybutyrate polymerase N-terminal domain-containing protein</fullName>
    </recommendedName>
</protein>
<dbReference type="Proteomes" id="UP000236232">
    <property type="component" value="Unassembled WGS sequence"/>
</dbReference>
<comment type="caution">
    <text evidence="4">The sequence shown here is derived from an EMBL/GenBank/DDBJ whole genome shotgun (WGS) entry which is preliminary data.</text>
</comment>
<sequence>MAWLIASRYPIGVPESNCAWPWIYGPVPPHRPIPCWVIRRRCKKPSIRAGPVCCEGAKTDSTTCCIIAACPLRWAPAALKSARTWRSPPGSVVYRSEVFELIEYHRVTATVRERPVLLVPPVIGKYYFLDMAPGRSFIEYAVSRGLHFFTISWRNPNPEHAAWNLDTYAAVLEALGVVREIAGAEVNAHGFCAGGLVLSAALNHSAAQGKCPVNAASFGVMLLDFEYPMSLGAFLSAPLLKLALQRSAKSGVTKSTRLRLKSVICAEGSGCCR</sequence>
<organism evidence="4 5">
    <name type="scientific">Pseudomonas gingeri NCPPB 3146 = LMG 5327</name>
    <dbReference type="NCBI Taxonomy" id="707248"/>
    <lineage>
        <taxon>Bacteria</taxon>
        <taxon>Pseudomonadati</taxon>
        <taxon>Pseudomonadota</taxon>
        <taxon>Gammaproteobacteria</taxon>
        <taxon>Pseudomonadales</taxon>
        <taxon>Pseudomonadaceae</taxon>
        <taxon>Pseudomonas</taxon>
    </lineage>
</organism>
<dbReference type="InterPro" id="IPR010941">
    <property type="entry name" value="PhaC_N"/>
</dbReference>
<dbReference type="Pfam" id="PF07167">
    <property type="entry name" value="PhaC_N"/>
    <property type="match status" value="1"/>
</dbReference>
<evidence type="ECO:0000256" key="1">
    <source>
        <dbReference type="ARBA" id="ARBA00022679"/>
    </source>
</evidence>
<dbReference type="InterPro" id="IPR051321">
    <property type="entry name" value="PHA/PHB_synthase"/>
</dbReference>
<reference evidence="4 5" key="1">
    <citation type="submission" date="2018-01" db="EMBL/GenBank/DDBJ databases">
        <title>Draft Genome Sequence of Pseudomonas gingeri NCPPB 3146 (LMG 5327), a White Line Reaction Producer.</title>
        <authorList>
            <person name="Rokni-Zadeh H."/>
            <person name="Bahrami T."/>
            <person name="Zarvandi S."/>
            <person name="Changi-Ashtiani M."/>
            <person name="De Mot R."/>
        </authorList>
    </citation>
    <scope>NUCLEOTIDE SEQUENCE [LARGE SCALE GENOMIC DNA]</scope>
    <source>
        <strain evidence="5">NCPPB 3146 \ LMG 5327</strain>
    </source>
</reference>
<gene>
    <name evidence="4" type="ORF">CCU68_11705</name>
</gene>
<accession>A0ABX4Y5Z7</accession>
<evidence type="ECO:0000259" key="3">
    <source>
        <dbReference type="Pfam" id="PF07167"/>
    </source>
</evidence>
<dbReference type="InterPro" id="IPR029058">
    <property type="entry name" value="AB_hydrolase_fold"/>
</dbReference>
<keyword evidence="5" id="KW-1185">Reference proteome</keyword>
<keyword evidence="1" id="KW-0808">Transferase</keyword>
<keyword evidence="2" id="KW-0012">Acyltransferase</keyword>
<dbReference type="SUPFAM" id="SSF53474">
    <property type="entry name" value="alpha/beta-Hydrolases"/>
    <property type="match status" value="1"/>
</dbReference>
<proteinExistence type="predicted"/>
<feature type="domain" description="Poly-beta-hydroxybutyrate polymerase N-terminal" evidence="3">
    <location>
        <begin position="88"/>
        <end position="141"/>
    </location>
</feature>
<evidence type="ECO:0000313" key="5">
    <source>
        <dbReference type="Proteomes" id="UP000236232"/>
    </source>
</evidence>
<evidence type="ECO:0000256" key="2">
    <source>
        <dbReference type="ARBA" id="ARBA00023315"/>
    </source>
</evidence>
<name>A0ABX4Y5Z7_9PSED</name>
<dbReference type="PANTHER" id="PTHR36837">
    <property type="entry name" value="POLY(3-HYDROXYALKANOATE) POLYMERASE SUBUNIT PHAC"/>
    <property type="match status" value="1"/>
</dbReference>
<evidence type="ECO:0000313" key="4">
    <source>
        <dbReference type="EMBL" id="PNQ92397.1"/>
    </source>
</evidence>
<dbReference type="PANTHER" id="PTHR36837:SF5">
    <property type="entry name" value="POLY-3-HYDROXYBUTYRATE SYNTHASE"/>
    <property type="match status" value="1"/>
</dbReference>